<dbReference type="PANTHER" id="PTHR31352:SF1">
    <property type="entry name" value="BETA-AMYLASE 3, CHLOROPLASTIC"/>
    <property type="match status" value="1"/>
</dbReference>
<comment type="catalytic activity">
    <reaction evidence="1 10">
        <text>Hydrolysis of (1-&gt;4)-alpha-D-glucosidic linkages in polysaccharides so as to remove successive maltose units from the non-reducing ends of the chains.</text>
        <dbReference type="EC" id="3.2.1.2"/>
    </reaction>
</comment>
<keyword evidence="7 10" id="KW-0624">Polysaccharide degradation</keyword>
<feature type="binding site" evidence="9">
    <location>
        <begin position="466"/>
        <end position="467"/>
    </location>
    <ligand>
        <name>substrate</name>
    </ligand>
</feature>
<evidence type="ECO:0000256" key="6">
    <source>
        <dbReference type="ARBA" id="ARBA00023295"/>
    </source>
</evidence>
<dbReference type="EMBL" id="CM017325">
    <property type="protein sequence ID" value="KAE8055524.1"/>
    <property type="molecule type" value="Genomic_DNA"/>
</dbReference>
<keyword evidence="12" id="KW-1185">Reference proteome</keyword>
<proteinExistence type="inferred from homology"/>
<organism evidence="11 12">
    <name type="scientific">Carpinus fangiana</name>
    <dbReference type="NCBI Taxonomy" id="176857"/>
    <lineage>
        <taxon>Eukaryota</taxon>
        <taxon>Viridiplantae</taxon>
        <taxon>Streptophyta</taxon>
        <taxon>Embryophyta</taxon>
        <taxon>Tracheophyta</taxon>
        <taxon>Spermatophyta</taxon>
        <taxon>Magnoliopsida</taxon>
        <taxon>eudicotyledons</taxon>
        <taxon>Gunneridae</taxon>
        <taxon>Pentapetalae</taxon>
        <taxon>rosids</taxon>
        <taxon>fabids</taxon>
        <taxon>Fagales</taxon>
        <taxon>Betulaceae</taxon>
        <taxon>Carpinus</taxon>
    </lineage>
</organism>
<gene>
    <name evidence="11" type="ORF">FH972_012358</name>
</gene>
<dbReference type="GO" id="GO:0000272">
    <property type="term" value="P:polysaccharide catabolic process"/>
    <property type="evidence" value="ECO:0007669"/>
    <property type="project" value="UniProtKB-KW"/>
</dbReference>
<dbReference type="InterPro" id="IPR017853">
    <property type="entry name" value="GH"/>
</dbReference>
<name>A0A5N6R6P4_9ROSI</name>
<dbReference type="SUPFAM" id="SSF51445">
    <property type="entry name" value="(Trans)glycosidases"/>
    <property type="match status" value="1"/>
</dbReference>
<evidence type="ECO:0000256" key="7">
    <source>
        <dbReference type="ARBA" id="ARBA00023326"/>
    </source>
</evidence>
<feature type="binding site" evidence="9">
    <location>
        <position position="176"/>
    </location>
    <ligand>
        <name>substrate</name>
    </ligand>
</feature>
<accession>A0A5N6R6P4</accession>
<feature type="binding site" evidence="9">
    <location>
        <position position="498"/>
    </location>
    <ligand>
        <name>substrate</name>
    </ligand>
</feature>
<feature type="binding site" evidence="9">
    <location>
        <position position="380"/>
    </location>
    <ligand>
        <name>substrate</name>
    </ligand>
</feature>
<evidence type="ECO:0000256" key="10">
    <source>
        <dbReference type="RuleBase" id="RU000509"/>
    </source>
</evidence>
<dbReference type="PANTHER" id="PTHR31352">
    <property type="entry name" value="BETA-AMYLASE 1, CHLOROPLASTIC"/>
    <property type="match status" value="1"/>
</dbReference>
<dbReference type="GO" id="GO:0016161">
    <property type="term" value="F:beta-amylase activity"/>
    <property type="evidence" value="ECO:0007669"/>
    <property type="project" value="UniProtKB-EC"/>
</dbReference>
<dbReference type="Pfam" id="PF01373">
    <property type="entry name" value="Glyco_hydro_14"/>
    <property type="match status" value="1"/>
</dbReference>
<dbReference type="EC" id="3.2.1.2" evidence="3 10"/>
<dbReference type="InterPro" id="IPR018238">
    <property type="entry name" value="Glyco_hydro_14_CS"/>
</dbReference>
<feature type="binding site" evidence="9">
    <location>
        <position position="136"/>
    </location>
    <ligand>
        <name>substrate</name>
    </ligand>
</feature>
<evidence type="ECO:0000256" key="2">
    <source>
        <dbReference type="ARBA" id="ARBA00005652"/>
    </source>
</evidence>
<dbReference type="InterPro" id="IPR001371">
    <property type="entry name" value="Glyco_hydro_14B_pln"/>
</dbReference>
<evidence type="ECO:0000313" key="12">
    <source>
        <dbReference type="Proteomes" id="UP000327013"/>
    </source>
</evidence>
<comment type="similarity">
    <text evidence="2 10">Belongs to the glycosyl hydrolase 14 family.</text>
</comment>
<feature type="binding site" evidence="9">
    <location>
        <position position="385"/>
    </location>
    <ligand>
        <name>substrate</name>
    </ligand>
</feature>
<evidence type="ECO:0000256" key="1">
    <source>
        <dbReference type="ARBA" id="ARBA00000546"/>
    </source>
</evidence>
<feature type="binding site" evidence="9">
    <location>
        <position position="184"/>
    </location>
    <ligand>
        <name>substrate</name>
    </ligand>
</feature>
<dbReference type="PRINTS" id="PR00750">
    <property type="entry name" value="BETAAMYLASE"/>
</dbReference>
<dbReference type="InterPro" id="IPR001554">
    <property type="entry name" value="Glyco_hydro_14"/>
</dbReference>
<keyword evidence="5 10" id="KW-0119">Carbohydrate metabolism</keyword>
<feature type="active site" description="Proton donor" evidence="8">
    <location>
        <position position="268"/>
    </location>
</feature>
<dbReference type="AlphaFoldDB" id="A0A5N6R6P4"/>
<evidence type="ECO:0000256" key="8">
    <source>
        <dbReference type="PIRSR" id="PIRSR601554-1"/>
    </source>
</evidence>
<keyword evidence="6 10" id="KW-0326">Glycosidase</keyword>
<dbReference type="PRINTS" id="PR00842">
    <property type="entry name" value="GLHYDLASE14B"/>
</dbReference>
<dbReference type="Proteomes" id="UP000327013">
    <property type="component" value="Chromosome 5"/>
</dbReference>
<reference evidence="11 12" key="1">
    <citation type="submission" date="2019-06" db="EMBL/GenBank/DDBJ databases">
        <title>A chromosomal-level reference genome of Carpinus fangiana (Coryloideae, Betulaceae).</title>
        <authorList>
            <person name="Yang X."/>
            <person name="Wang Z."/>
            <person name="Zhang L."/>
            <person name="Hao G."/>
            <person name="Liu J."/>
            <person name="Yang Y."/>
        </authorList>
    </citation>
    <scope>NUCLEOTIDE SEQUENCE [LARGE SCALE GENOMIC DNA]</scope>
    <source>
        <strain evidence="11">Cfa_2016G</strain>
        <tissue evidence="11">Leaf</tissue>
    </source>
</reference>
<evidence type="ECO:0000256" key="4">
    <source>
        <dbReference type="ARBA" id="ARBA00022801"/>
    </source>
</evidence>
<dbReference type="PROSITE" id="PS00506">
    <property type="entry name" value="BETA_AMYLASE_1"/>
    <property type="match status" value="1"/>
</dbReference>
<protein>
    <recommendedName>
        <fullName evidence="3 10">Beta-amylase</fullName>
        <ecNumber evidence="3 10">3.2.1.2</ecNumber>
    </recommendedName>
</protein>
<dbReference type="Gene3D" id="3.20.20.80">
    <property type="entry name" value="Glycosidases"/>
    <property type="match status" value="1"/>
</dbReference>
<feature type="binding site" evidence="9">
    <location>
        <position position="427"/>
    </location>
    <ligand>
        <name>substrate</name>
    </ligand>
</feature>
<feature type="active site" description="Proton acceptor" evidence="8">
    <location>
        <position position="465"/>
    </location>
</feature>
<evidence type="ECO:0000313" key="11">
    <source>
        <dbReference type="EMBL" id="KAE8055524.1"/>
    </source>
</evidence>
<evidence type="ECO:0000256" key="3">
    <source>
        <dbReference type="ARBA" id="ARBA00012594"/>
    </source>
</evidence>
<dbReference type="OrthoDB" id="1660156at2759"/>
<evidence type="ECO:0000256" key="5">
    <source>
        <dbReference type="ARBA" id="ARBA00023277"/>
    </source>
</evidence>
<sequence>MTLTLRSSTSFINLKDTRSLKTPDQEFSSNAIFFAQTKPSSRIRAAKISMMQEAAQLSREKAPISTEGWRNEERAAPEKLHALSGRHRANNDSRVPVFVMLPLDTVTHGGNLNKPRAMNASLMALKSAGVEGVMVDAWWGLVEKDGPLKYNWEGYAELVQMVQKHGLKLQVVMSFHQCGGNVGDSCSIPLPPWVLEEISRNPDLVYTDKSGRRNPEYISLGCDSLAVLRGRTPIQVYTDYMRSFRERFEDYLGEVIVEIQVGMGPCGELRYPSYPESNGTWRFPGIGEFQCYDKYIRASLKAAAEAKGKSDWGISGPHDAGQYNQFPEDTGFFRREGTWNGEYAQFFLEWYSGKLVEHGDRILAAAEGVFQETGAKLSGKVAGIHWHYRTRSHAAELTAGYYNTRHRDGYLPIARMMGKHGVVLNFTCMEMKDGEQPEHANCSPQGLVRQVKMATRSARIELAGENALERYDESAYGQVLATSRSDSGNGLCAFTFLRLNKRLFEENNWRNLVQFVKGMSEGGRNTRLSECDSSGTNLYVGFIKEKNAKDVKEVALV</sequence>
<keyword evidence="4 10" id="KW-0378">Hydrolase</keyword>
<evidence type="ECO:0000256" key="9">
    <source>
        <dbReference type="PIRSR" id="PIRSR601554-2"/>
    </source>
</evidence>